<reference evidence="4" key="1">
    <citation type="journal article" date="2013" name="Nature">
        <title>Pan genome of the phytoplankton Emiliania underpins its global distribution.</title>
        <authorList>
            <person name="Read B.A."/>
            <person name="Kegel J."/>
            <person name="Klute M.J."/>
            <person name="Kuo A."/>
            <person name="Lefebvre S.C."/>
            <person name="Maumus F."/>
            <person name="Mayer C."/>
            <person name="Miller J."/>
            <person name="Monier A."/>
            <person name="Salamov A."/>
            <person name="Young J."/>
            <person name="Aguilar M."/>
            <person name="Claverie J.M."/>
            <person name="Frickenhaus S."/>
            <person name="Gonzalez K."/>
            <person name="Herman E.K."/>
            <person name="Lin Y.C."/>
            <person name="Napier J."/>
            <person name="Ogata H."/>
            <person name="Sarno A.F."/>
            <person name="Shmutz J."/>
            <person name="Schroeder D."/>
            <person name="de Vargas C."/>
            <person name="Verret F."/>
            <person name="von Dassow P."/>
            <person name="Valentin K."/>
            <person name="Van de Peer Y."/>
            <person name="Wheeler G."/>
            <person name="Dacks J.B."/>
            <person name="Delwiche C.F."/>
            <person name="Dyhrman S.T."/>
            <person name="Glockner G."/>
            <person name="John U."/>
            <person name="Richards T."/>
            <person name="Worden A.Z."/>
            <person name="Zhang X."/>
            <person name="Grigoriev I.V."/>
            <person name="Allen A.E."/>
            <person name="Bidle K."/>
            <person name="Borodovsky M."/>
            <person name="Bowler C."/>
            <person name="Brownlee C."/>
            <person name="Cock J.M."/>
            <person name="Elias M."/>
            <person name="Gladyshev V.N."/>
            <person name="Groth M."/>
            <person name="Guda C."/>
            <person name="Hadaegh A."/>
            <person name="Iglesias-Rodriguez M.D."/>
            <person name="Jenkins J."/>
            <person name="Jones B.M."/>
            <person name="Lawson T."/>
            <person name="Leese F."/>
            <person name="Lindquist E."/>
            <person name="Lobanov A."/>
            <person name="Lomsadze A."/>
            <person name="Malik S.B."/>
            <person name="Marsh M.E."/>
            <person name="Mackinder L."/>
            <person name="Mock T."/>
            <person name="Mueller-Roeber B."/>
            <person name="Pagarete A."/>
            <person name="Parker M."/>
            <person name="Probert I."/>
            <person name="Quesneville H."/>
            <person name="Raines C."/>
            <person name="Rensing S.A."/>
            <person name="Riano-Pachon D.M."/>
            <person name="Richier S."/>
            <person name="Rokitta S."/>
            <person name="Shiraiwa Y."/>
            <person name="Soanes D.M."/>
            <person name="van der Giezen M."/>
            <person name="Wahlund T.M."/>
            <person name="Williams B."/>
            <person name="Wilson W."/>
            <person name="Wolfe G."/>
            <person name="Wurch L.L."/>
        </authorList>
    </citation>
    <scope>NUCLEOTIDE SEQUENCE</scope>
</reference>
<proteinExistence type="predicted"/>
<dbReference type="RefSeq" id="XP_005790731.1">
    <property type="nucleotide sequence ID" value="XM_005790674.1"/>
</dbReference>
<sequence length="604" mass="63698">MGWLTTLFSPQQRALGLAVRRGDTRGFLRALDSAMSGKLGVMGGFLDGTAAYVLSFTWHQLLSIYIFNLHPRPWGGGGEQASSIAMLRFAAGLCVVAGLVQHLARSSVCASLPGAETVPSMTGMLAGWAGGDTFLQLFRELRAARPELCDMPAALNGTAAAEALEAPDCTRLNLALAALVTVGSTLLITLLKPFTQSVECGSGRVVDWLEDWVESIWQLVSKAAATTVMVVWTSVLTKMELHGVEPDQGGVTTRIYIFWAISITAVGSAVATWLEAMEEYFVAEGAEATAAAAAARDGEPELGERANTARVAALEMKAKKDEALVEFSNLAQATLGWVAGCAWTDVVCDLVPTLYAKPTLHVALQNLAVTLALTAGCVLWLCLVGGGDGAISKDRAQSERAFISGAMAFFVGWGWVLVLRDTFVPFGWLIDEQVESLVARGEGAQRAAPPGASSVSAMAGRFLARDGQGATLAVLLFAPAMTVLFFLVKARLLELSRRSRGLEQTYSELSLSFADFSTKRRGAPAPPAARGYNRLSDAEAPAIAAAAAARPPAFGAAPAARPPAGKERTRTAATASAPPAVKPKRRYGLVPLSVRGFGGKKGKR</sequence>
<evidence type="ECO:0000256" key="2">
    <source>
        <dbReference type="SAM" id="Phobius"/>
    </source>
</evidence>
<dbReference type="HOGENOM" id="CLU_452318_0_0_1"/>
<dbReference type="AlphaFoldDB" id="A0A0D3KRB7"/>
<name>A0A0D3KRB7_EMIH1</name>
<keyword evidence="2" id="KW-1133">Transmembrane helix</keyword>
<dbReference type="GeneID" id="17283572"/>
<evidence type="ECO:0000313" key="3">
    <source>
        <dbReference type="EnsemblProtists" id="EOD38302"/>
    </source>
</evidence>
<dbReference type="Proteomes" id="UP000013827">
    <property type="component" value="Unassembled WGS sequence"/>
</dbReference>
<keyword evidence="4" id="KW-1185">Reference proteome</keyword>
<keyword evidence="2" id="KW-0472">Membrane</keyword>
<accession>A0A0D3KRB7</accession>
<protein>
    <submittedName>
        <fullName evidence="3">Uncharacterized protein</fullName>
    </submittedName>
</protein>
<feature type="compositionally biased region" description="Low complexity" evidence="1">
    <location>
        <begin position="554"/>
        <end position="563"/>
    </location>
</feature>
<keyword evidence="2" id="KW-0812">Transmembrane</keyword>
<feature type="transmembrane region" description="Helical" evidence="2">
    <location>
        <begin position="367"/>
        <end position="389"/>
    </location>
</feature>
<dbReference type="KEGG" id="ehx:EMIHUDRAFT_440159"/>
<feature type="region of interest" description="Disordered" evidence="1">
    <location>
        <begin position="554"/>
        <end position="584"/>
    </location>
</feature>
<evidence type="ECO:0000313" key="4">
    <source>
        <dbReference type="Proteomes" id="UP000013827"/>
    </source>
</evidence>
<reference evidence="3" key="2">
    <citation type="submission" date="2024-10" db="UniProtKB">
        <authorList>
            <consortium name="EnsemblProtists"/>
        </authorList>
    </citation>
    <scope>IDENTIFICATION</scope>
</reference>
<organism evidence="3 4">
    <name type="scientific">Emiliania huxleyi (strain CCMP1516)</name>
    <dbReference type="NCBI Taxonomy" id="280463"/>
    <lineage>
        <taxon>Eukaryota</taxon>
        <taxon>Haptista</taxon>
        <taxon>Haptophyta</taxon>
        <taxon>Prymnesiophyceae</taxon>
        <taxon>Isochrysidales</taxon>
        <taxon>Noelaerhabdaceae</taxon>
        <taxon>Emiliania</taxon>
    </lineage>
</organism>
<feature type="transmembrane region" description="Helical" evidence="2">
    <location>
        <begin position="470"/>
        <end position="488"/>
    </location>
</feature>
<dbReference type="PaxDb" id="2903-EOD38302"/>
<feature type="transmembrane region" description="Helical" evidence="2">
    <location>
        <begin position="401"/>
        <end position="419"/>
    </location>
</feature>
<dbReference type="EnsemblProtists" id="EOD38302">
    <property type="protein sequence ID" value="EOD38302"/>
    <property type="gene ID" value="EMIHUDRAFT_440159"/>
</dbReference>
<evidence type="ECO:0000256" key="1">
    <source>
        <dbReference type="SAM" id="MobiDB-lite"/>
    </source>
</evidence>